<keyword evidence="1" id="KW-0732">Signal</keyword>
<accession>A0A6B3BWA8</accession>
<sequence length="215" mass="22495">MNRPARLVTAVLTASAALLLTACGSGGGDDASSDKINGADVGAGNASASPSASASQDGVKRPEITLPSEFQANFESWTNSDVKLQTILDDGKQQLLGSYSAIIEADPESDAMTFYNTGTALTTGKEWVNGFVTKDITLVGKTRAYNPQTRISADGSGTLFYCVDESTASTKNRKTGEITETPADTAQVLYQTKLSKNDDGVWQTTSVSTTQGGCK</sequence>
<proteinExistence type="predicted"/>
<evidence type="ECO:0008006" key="3">
    <source>
        <dbReference type="Google" id="ProtNLM"/>
    </source>
</evidence>
<feature type="chain" id="PRO_5038982922" description="Lipoprotein" evidence="1">
    <location>
        <begin position="28"/>
        <end position="215"/>
    </location>
</feature>
<dbReference type="AlphaFoldDB" id="A0A6B3BWA8"/>
<dbReference type="RefSeq" id="WP_164316810.1">
    <property type="nucleotide sequence ID" value="NZ_JAAGLU010000019.1"/>
</dbReference>
<comment type="caution">
    <text evidence="2">The sequence shown here is derived from an EMBL/GenBank/DDBJ whole genome shotgun (WGS) entry which is preliminary data.</text>
</comment>
<name>A0A6B3BWA8_9ACTN</name>
<evidence type="ECO:0000256" key="1">
    <source>
        <dbReference type="SAM" id="SignalP"/>
    </source>
</evidence>
<protein>
    <recommendedName>
        <fullName evidence="3">Lipoprotein</fullName>
    </recommendedName>
</protein>
<dbReference type="EMBL" id="JAAGLU010000019">
    <property type="protein sequence ID" value="NEC88639.1"/>
    <property type="molecule type" value="Genomic_DNA"/>
</dbReference>
<gene>
    <name evidence="2" type="ORF">G3I71_23135</name>
</gene>
<organism evidence="2">
    <name type="scientific">Streptomyces sp. SID12501</name>
    <dbReference type="NCBI Taxonomy" id="2706042"/>
    <lineage>
        <taxon>Bacteria</taxon>
        <taxon>Bacillati</taxon>
        <taxon>Actinomycetota</taxon>
        <taxon>Actinomycetes</taxon>
        <taxon>Kitasatosporales</taxon>
        <taxon>Streptomycetaceae</taxon>
        <taxon>Streptomyces</taxon>
    </lineage>
</organism>
<reference evidence="2" key="1">
    <citation type="submission" date="2020-01" db="EMBL/GenBank/DDBJ databases">
        <title>Insect and environment-associated Actinomycetes.</title>
        <authorList>
            <person name="Currrie C."/>
            <person name="Chevrette M."/>
            <person name="Carlson C."/>
            <person name="Stubbendieck R."/>
            <person name="Wendt-Pienkowski E."/>
        </authorList>
    </citation>
    <scope>NUCLEOTIDE SEQUENCE</scope>
    <source>
        <strain evidence="2">SID12501</strain>
    </source>
</reference>
<evidence type="ECO:0000313" key="2">
    <source>
        <dbReference type="EMBL" id="NEC88639.1"/>
    </source>
</evidence>
<dbReference type="PROSITE" id="PS51257">
    <property type="entry name" value="PROKAR_LIPOPROTEIN"/>
    <property type="match status" value="1"/>
</dbReference>
<feature type="signal peptide" evidence="1">
    <location>
        <begin position="1"/>
        <end position="27"/>
    </location>
</feature>